<organism evidence="2 3">
    <name type="scientific">Lupinus luteus</name>
    <name type="common">European yellow lupine</name>
    <dbReference type="NCBI Taxonomy" id="3873"/>
    <lineage>
        <taxon>Eukaryota</taxon>
        <taxon>Viridiplantae</taxon>
        <taxon>Streptophyta</taxon>
        <taxon>Embryophyta</taxon>
        <taxon>Tracheophyta</taxon>
        <taxon>Spermatophyta</taxon>
        <taxon>Magnoliopsida</taxon>
        <taxon>eudicotyledons</taxon>
        <taxon>Gunneridae</taxon>
        <taxon>Pentapetalae</taxon>
        <taxon>rosids</taxon>
        <taxon>fabids</taxon>
        <taxon>Fabales</taxon>
        <taxon>Fabaceae</taxon>
        <taxon>Papilionoideae</taxon>
        <taxon>50 kb inversion clade</taxon>
        <taxon>genistoids sensu lato</taxon>
        <taxon>core genistoids</taxon>
        <taxon>Genisteae</taxon>
        <taxon>Lupinus</taxon>
    </lineage>
</organism>
<feature type="region of interest" description="Disordered" evidence="1">
    <location>
        <begin position="195"/>
        <end position="217"/>
    </location>
</feature>
<evidence type="ECO:0000313" key="3">
    <source>
        <dbReference type="Proteomes" id="UP001497480"/>
    </source>
</evidence>
<accession>A0AAV1YIG3</accession>
<proteinExistence type="predicted"/>
<reference evidence="2 3" key="1">
    <citation type="submission" date="2024-03" db="EMBL/GenBank/DDBJ databases">
        <authorList>
            <person name="Martinez-Hernandez J."/>
        </authorList>
    </citation>
    <scope>NUCLEOTIDE SEQUENCE [LARGE SCALE GENOMIC DNA]</scope>
</reference>
<comment type="caution">
    <text evidence="2">The sequence shown here is derived from an EMBL/GenBank/DDBJ whole genome shotgun (WGS) entry which is preliminary data.</text>
</comment>
<keyword evidence="3" id="KW-1185">Reference proteome</keyword>
<evidence type="ECO:0000313" key="2">
    <source>
        <dbReference type="EMBL" id="CAL0332699.1"/>
    </source>
</evidence>
<protein>
    <submittedName>
        <fullName evidence="2">Uncharacterized protein</fullName>
    </submittedName>
</protein>
<name>A0AAV1YIG3_LUPLU</name>
<dbReference type="Proteomes" id="UP001497480">
    <property type="component" value="Unassembled WGS sequence"/>
</dbReference>
<feature type="compositionally biased region" description="Polar residues" evidence="1">
    <location>
        <begin position="204"/>
        <end position="217"/>
    </location>
</feature>
<dbReference type="AlphaFoldDB" id="A0AAV1YIG3"/>
<dbReference type="EMBL" id="CAXHTB010000024">
    <property type="protein sequence ID" value="CAL0332699.1"/>
    <property type="molecule type" value="Genomic_DNA"/>
</dbReference>
<evidence type="ECO:0000256" key="1">
    <source>
        <dbReference type="SAM" id="MobiDB-lite"/>
    </source>
</evidence>
<sequence length="217" mass="25241">MAPFVIACEEPHLVPIHFIFIRFLNRVIESIKHDVAHTFSSVFIPQPNVFTHQRVFFEEDEIALSPAKDIMLAIRNKCQLNSEHWSSKNKNFGNKNASYAVFNALEYMLKDNLERLKTMRENISSVKIDLQGYTCENNYTEHTTGGRQQKKRESSRTNKVKITTRKFLQQPYTNSSNNQTLIPKTTIDHIHKKYTPGRKEGQNAYLQHQGQTRKLTS</sequence>
<feature type="region of interest" description="Disordered" evidence="1">
    <location>
        <begin position="139"/>
        <end position="158"/>
    </location>
</feature>
<gene>
    <name evidence="2" type="ORF">LLUT_LOCUS33759</name>
</gene>